<comment type="caution">
    <text evidence="2">The sequence shown here is derived from an EMBL/GenBank/DDBJ whole genome shotgun (WGS) entry which is preliminary data.</text>
</comment>
<keyword evidence="3" id="KW-1185">Reference proteome</keyword>
<organism evidence="2 3">
    <name type="scientific">Stagnihabitans tardus</name>
    <dbReference type="NCBI Taxonomy" id="2699202"/>
    <lineage>
        <taxon>Bacteria</taxon>
        <taxon>Pseudomonadati</taxon>
        <taxon>Pseudomonadota</taxon>
        <taxon>Alphaproteobacteria</taxon>
        <taxon>Rhodobacterales</taxon>
        <taxon>Paracoccaceae</taxon>
        <taxon>Stagnihabitans</taxon>
    </lineage>
</organism>
<dbReference type="Proteomes" id="UP001193501">
    <property type="component" value="Unassembled WGS sequence"/>
</dbReference>
<proteinExistence type="predicted"/>
<feature type="signal peptide" evidence="1">
    <location>
        <begin position="1"/>
        <end position="23"/>
    </location>
</feature>
<sequence>MRLWVLTTLMALTAGMALSPARAVAEASPSAERCAIFRQGPLQHDRLATYAGRPTNDARETRWLDLWYRPDYDFGGPSGGPDGLPNRSLLVDINLPDGQPLPKAYRNSANPMTKSFFTVLLSGGAGDRAIERIVYSVTSAPLAWEWPRPRTWVKTGETIGPYTRVEVEGAADWAKAERDVYVQTVGDEVISVMNCDKPGTELNPSCQVYEKAAQWEINILGFRRNQLDQLDRIRQLSQDFAACLTLPPG</sequence>
<keyword evidence="1" id="KW-0732">Signal</keyword>
<reference evidence="2" key="1">
    <citation type="submission" date="2020-01" db="EMBL/GenBank/DDBJ databases">
        <authorList>
            <person name="Chen W.-M."/>
        </authorList>
    </citation>
    <scope>NUCLEOTIDE SEQUENCE</scope>
    <source>
        <strain evidence="2">CYK-10</strain>
    </source>
</reference>
<evidence type="ECO:0000313" key="3">
    <source>
        <dbReference type="Proteomes" id="UP001193501"/>
    </source>
</evidence>
<dbReference type="EMBL" id="JAABNR010000013">
    <property type="protein sequence ID" value="NBZ88796.1"/>
    <property type="molecule type" value="Genomic_DNA"/>
</dbReference>
<protein>
    <recommendedName>
        <fullName evidence="4">Secreted protein</fullName>
    </recommendedName>
</protein>
<evidence type="ECO:0008006" key="4">
    <source>
        <dbReference type="Google" id="ProtNLM"/>
    </source>
</evidence>
<accession>A0AAE4YCC7</accession>
<evidence type="ECO:0000256" key="1">
    <source>
        <dbReference type="SAM" id="SignalP"/>
    </source>
</evidence>
<dbReference type="AlphaFoldDB" id="A0AAE4YCC7"/>
<gene>
    <name evidence="2" type="ORF">GV832_14480</name>
</gene>
<feature type="chain" id="PRO_5042276220" description="Secreted protein" evidence="1">
    <location>
        <begin position="24"/>
        <end position="249"/>
    </location>
</feature>
<name>A0AAE4YCC7_9RHOB</name>
<evidence type="ECO:0000313" key="2">
    <source>
        <dbReference type="EMBL" id="NBZ88796.1"/>
    </source>
</evidence>